<evidence type="ECO:0000256" key="8">
    <source>
        <dbReference type="PROSITE-ProRule" id="PRU00703"/>
    </source>
</evidence>
<dbReference type="EMBL" id="JBJIAA010000011">
    <property type="protein sequence ID" value="MFL0251611.1"/>
    <property type="molecule type" value="Genomic_DNA"/>
</dbReference>
<protein>
    <recommendedName>
        <fullName evidence="2">inorganic diphosphatase</fullName>
        <ecNumber evidence="2">3.6.1.1</ecNumber>
    </recommendedName>
    <alternativeName>
        <fullName evidence="6">Pyrophosphate phospho-hydrolase</fullName>
    </alternativeName>
</protein>
<dbReference type="CDD" id="cd04597">
    <property type="entry name" value="CBS_pair_inorgPPase"/>
    <property type="match status" value="1"/>
</dbReference>
<dbReference type="PROSITE" id="PS51371">
    <property type="entry name" value="CBS"/>
    <property type="match status" value="2"/>
</dbReference>
<sequence>MKDVIYVTGHKNPDTDSICSALAYAEFKNRIGSTTAIPIRLGEVSRETQFALDYFGADAPELMPTLKCSVADLDFDNTAPISSEISLKMAWSIMKKYNVKTLPIVDDDGKLKGIASVSNLTSTYMDIWDNNILAKSNTKIENIIDTLAAKTVYLSENDPKFPGKILVVAMQPSSAEEHIEEGDIVICGDRKDAQTTIIDSKASLMIVAGNHTVSDEILKKAKESKISIISTPYDSFTASRLIVQSIPIGYVMQSKDIVYFRTSDLVEDIKDVMLKTRYRSYPVIDADEKVVGSISRYHLISQHKKKVILVDHNEMSQAIDGLEDAQILEIIDHHRIGGMQTGNPIYFRNQPVGCSSTIIASIFFENGIRPSKKAAGLMASAIISDTLLFKSPTTTPVDKEILKRLCEIANIDAEKYASEMFKAGTSLDGKTVEEIFNQDYKIFKISGKKVGVSQVSTMDLEGFEKYRKEMFEYMNKKADEEQFDILLLLLTDILKEASLALVAGGHKDIVAKTFGVVLKEDSAYLPGVLSRKKQVIPPLTSTIEALNEK</sequence>
<dbReference type="NCBIfam" id="NF011443">
    <property type="entry name" value="PRK14869.1-5"/>
    <property type="match status" value="1"/>
</dbReference>
<dbReference type="Pfam" id="PF07085">
    <property type="entry name" value="DRTGG"/>
    <property type="match status" value="1"/>
</dbReference>
<dbReference type="PANTHER" id="PTHR12112">
    <property type="entry name" value="BNIP - RELATED"/>
    <property type="match status" value="1"/>
</dbReference>
<keyword evidence="3" id="KW-0479">Metal-binding</keyword>
<dbReference type="Pfam" id="PF00571">
    <property type="entry name" value="CBS"/>
    <property type="match status" value="2"/>
</dbReference>
<evidence type="ECO:0000313" key="11">
    <source>
        <dbReference type="Proteomes" id="UP001623592"/>
    </source>
</evidence>
<evidence type="ECO:0000256" key="5">
    <source>
        <dbReference type="ARBA" id="ARBA00023211"/>
    </source>
</evidence>
<dbReference type="Gene3D" id="3.10.580.10">
    <property type="entry name" value="CBS-domain"/>
    <property type="match status" value="1"/>
</dbReference>
<dbReference type="Pfam" id="PF02833">
    <property type="entry name" value="DHHA2"/>
    <property type="match status" value="1"/>
</dbReference>
<dbReference type="NCBIfam" id="NF011442">
    <property type="entry name" value="PRK14869.1-4"/>
    <property type="match status" value="1"/>
</dbReference>
<dbReference type="InterPro" id="IPR000644">
    <property type="entry name" value="CBS_dom"/>
</dbReference>
<evidence type="ECO:0000313" key="10">
    <source>
        <dbReference type="EMBL" id="MFL0251611.1"/>
    </source>
</evidence>
<dbReference type="GO" id="GO:0004427">
    <property type="term" value="F:inorganic diphosphate phosphatase activity"/>
    <property type="evidence" value="ECO:0007669"/>
    <property type="project" value="UniProtKB-EC"/>
</dbReference>
<dbReference type="InterPro" id="IPR046342">
    <property type="entry name" value="CBS_dom_sf"/>
</dbReference>
<dbReference type="InterPro" id="IPR001667">
    <property type="entry name" value="DDH_dom"/>
</dbReference>
<dbReference type="InterPro" id="IPR004097">
    <property type="entry name" value="DHHA2"/>
</dbReference>
<dbReference type="InterPro" id="IPR028979">
    <property type="entry name" value="Ser_kin/Pase_Hpr-like_N_sf"/>
</dbReference>
<dbReference type="SMART" id="SM01131">
    <property type="entry name" value="DHHA2"/>
    <property type="match status" value="1"/>
</dbReference>
<evidence type="ECO:0000256" key="4">
    <source>
        <dbReference type="ARBA" id="ARBA00022801"/>
    </source>
</evidence>
<dbReference type="Proteomes" id="UP001623592">
    <property type="component" value="Unassembled WGS sequence"/>
</dbReference>
<dbReference type="SUPFAM" id="SSF75138">
    <property type="entry name" value="HprK N-terminal domain-like"/>
    <property type="match status" value="1"/>
</dbReference>
<name>A0ABW8TH31_9CLOT</name>
<dbReference type="Gene3D" id="3.10.310.20">
    <property type="entry name" value="DHHA2 domain"/>
    <property type="match status" value="1"/>
</dbReference>
<proteinExistence type="predicted"/>
<evidence type="ECO:0000256" key="7">
    <source>
        <dbReference type="ARBA" id="ARBA00047820"/>
    </source>
</evidence>
<dbReference type="SUPFAM" id="SSF64182">
    <property type="entry name" value="DHH phosphoesterases"/>
    <property type="match status" value="1"/>
</dbReference>
<keyword evidence="8" id="KW-0129">CBS domain</keyword>
<dbReference type="NCBIfam" id="NF003877">
    <property type="entry name" value="PRK05427.1"/>
    <property type="match status" value="1"/>
</dbReference>
<dbReference type="InterPro" id="IPR038763">
    <property type="entry name" value="DHH_sf"/>
</dbReference>
<dbReference type="InterPro" id="IPR038222">
    <property type="entry name" value="DHHA2_dom_sf"/>
</dbReference>
<evidence type="ECO:0000256" key="2">
    <source>
        <dbReference type="ARBA" id="ARBA00012146"/>
    </source>
</evidence>
<dbReference type="PANTHER" id="PTHR12112:SF22">
    <property type="entry name" value="MANGANESE-DEPENDENT INORGANIC PYROPHOSPHATASE-RELATED"/>
    <property type="match status" value="1"/>
</dbReference>
<accession>A0ABW8TH31</accession>
<evidence type="ECO:0000259" key="9">
    <source>
        <dbReference type="PROSITE" id="PS51371"/>
    </source>
</evidence>
<keyword evidence="5" id="KW-0464">Manganese</keyword>
<dbReference type="SUPFAM" id="SSF54631">
    <property type="entry name" value="CBS-domain pair"/>
    <property type="match status" value="1"/>
</dbReference>
<gene>
    <name evidence="10" type="ORF">ACJDT4_14405</name>
</gene>
<dbReference type="EC" id="3.6.1.1" evidence="2"/>
<comment type="caution">
    <text evidence="10">The sequence shown here is derived from an EMBL/GenBank/DDBJ whole genome shotgun (WGS) entry which is preliminary data.</text>
</comment>
<dbReference type="Gene3D" id="3.40.1390.20">
    <property type="entry name" value="HprK N-terminal domain-like"/>
    <property type="match status" value="1"/>
</dbReference>
<keyword evidence="4 10" id="KW-0378">Hydrolase</keyword>
<evidence type="ECO:0000256" key="3">
    <source>
        <dbReference type="ARBA" id="ARBA00022723"/>
    </source>
</evidence>
<dbReference type="SMART" id="SM00116">
    <property type="entry name" value="CBS"/>
    <property type="match status" value="2"/>
</dbReference>
<dbReference type="RefSeq" id="WP_406788262.1">
    <property type="nucleotide sequence ID" value="NZ_JBJIAA010000011.1"/>
</dbReference>
<feature type="domain" description="CBS" evidence="9">
    <location>
        <begin position="252"/>
        <end position="310"/>
    </location>
</feature>
<dbReference type="NCBIfam" id="NF011441">
    <property type="entry name" value="PRK14869.1-3"/>
    <property type="match status" value="1"/>
</dbReference>
<comment type="cofactor">
    <cofactor evidence="1">
        <name>Mn(2+)</name>
        <dbReference type="ChEBI" id="CHEBI:29035"/>
    </cofactor>
</comment>
<reference evidence="10 11" key="1">
    <citation type="submission" date="2024-11" db="EMBL/GenBank/DDBJ databases">
        <authorList>
            <person name="Heng Y.C."/>
            <person name="Lim A.C.H."/>
            <person name="Lee J.K.Y."/>
            <person name="Kittelmann S."/>
        </authorList>
    </citation>
    <scope>NUCLEOTIDE SEQUENCE [LARGE SCALE GENOMIC DNA]</scope>
    <source>
        <strain evidence="10 11">WILCCON 0114</strain>
    </source>
</reference>
<evidence type="ECO:0000256" key="1">
    <source>
        <dbReference type="ARBA" id="ARBA00001936"/>
    </source>
</evidence>
<organism evidence="10 11">
    <name type="scientific">Clostridium neuense</name>
    <dbReference type="NCBI Taxonomy" id="1728934"/>
    <lineage>
        <taxon>Bacteria</taxon>
        <taxon>Bacillati</taxon>
        <taxon>Bacillota</taxon>
        <taxon>Clostridia</taxon>
        <taxon>Eubacteriales</taxon>
        <taxon>Clostridiaceae</taxon>
        <taxon>Clostridium</taxon>
    </lineage>
</organism>
<keyword evidence="11" id="KW-1185">Reference proteome</keyword>
<dbReference type="InterPro" id="IPR010766">
    <property type="entry name" value="DRTGG"/>
</dbReference>
<feature type="domain" description="CBS" evidence="9">
    <location>
        <begin position="73"/>
        <end position="130"/>
    </location>
</feature>
<dbReference type="Pfam" id="PF01368">
    <property type="entry name" value="DHH"/>
    <property type="match status" value="1"/>
</dbReference>
<comment type="catalytic activity">
    <reaction evidence="7">
        <text>diphosphate + H2O = 2 phosphate + H(+)</text>
        <dbReference type="Rhea" id="RHEA:24576"/>
        <dbReference type="ChEBI" id="CHEBI:15377"/>
        <dbReference type="ChEBI" id="CHEBI:15378"/>
        <dbReference type="ChEBI" id="CHEBI:33019"/>
        <dbReference type="ChEBI" id="CHEBI:43474"/>
        <dbReference type="EC" id="3.6.1.1"/>
    </reaction>
</comment>
<evidence type="ECO:0000256" key="6">
    <source>
        <dbReference type="ARBA" id="ARBA00032535"/>
    </source>
</evidence>